<accession>A0A1C4GV00</accession>
<dbReference type="Proteomes" id="UP000243661">
    <property type="component" value="Unassembled WGS sequence"/>
</dbReference>
<proteinExistence type="predicted"/>
<evidence type="ECO:0000256" key="1">
    <source>
        <dbReference type="SAM" id="Phobius"/>
    </source>
</evidence>
<gene>
    <name evidence="2" type="ORF">GA0116959_10748</name>
</gene>
<keyword evidence="1" id="KW-0472">Membrane</keyword>
<evidence type="ECO:0000313" key="3">
    <source>
        <dbReference type="Proteomes" id="UP000243661"/>
    </source>
</evidence>
<reference evidence="2 3" key="1">
    <citation type="submission" date="2016-08" db="EMBL/GenBank/DDBJ databases">
        <authorList>
            <person name="Seilhamer J.J."/>
        </authorList>
    </citation>
    <scope>NUCLEOTIDE SEQUENCE [LARGE SCALE GENOMIC DNA]</scope>
    <source>
        <strain evidence="2 3">ANC 4874</strain>
    </source>
</reference>
<feature type="transmembrane region" description="Helical" evidence="1">
    <location>
        <begin position="6"/>
        <end position="25"/>
    </location>
</feature>
<keyword evidence="1" id="KW-0812">Transmembrane</keyword>
<dbReference type="AlphaFoldDB" id="A0A1C4GV00"/>
<keyword evidence="1" id="KW-1133">Transmembrane helix</keyword>
<name>A0A1C4GV00_9GAMM</name>
<feature type="transmembrane region" description="Helical" evidence="1">
    <location>
        <begin position="37"/>
        <end position="55"/>
    </location>
</feature>
<dbReference type="EMBL" id="FMBK01000007">
    <property type="protein sequence ID" value="SCC72010.1"/>
    <property type="molecule type" value="Genomic_DNA"/>
</dbReference>
<protein>
    <submittedName>
        <fullName evidence="2">Uncharacterized protein</fullName>
    </submittedName>
</protein>
<organism evidence="2 3">
    <name type="scientific">Acinetobacter albensis</name>
    <dbReference type="NCBI Taxonomy" id="1673609"/>
    <lineage>
        <taxon>Bacteria</taxon>
        <taxon>Pseudomonadati</taxon>
        <taxon>Pseudomonadota</taxon>
        <taxon>Gammaproteobacteria</taxon>
        <taxon>Moraxellales</taxon>
        <taxon>Moraxellaceae</taxon>
        <taxon>Acinetobacter</taxon>
    </lineage>
</organism>
<sequence>MATFLIVLGIMCSVGLPTYAILYIVPQVKPNDWKAGAPFLLMLPGFLIFGYGAYLNNNKTITVSTACGIVKYYKNYSTGGRHSQKTFERITVHLDHSQYFRHFRFDESLARQNKDEYVCFELYDRQKNTHLSESKILKWID</sequence>
<evidence type="ECO:0000313" key="2">
    <source>
        <dbReference type="EMBL" id="SCC72010.1"/>
    </source>
</evidence>